<organism evidence="1 2">
    <name type="scientific">Fertoeibacter niger</name>
    <dbReference type="NCBI Taxonomy" id="2656921"/>
    <lineage>
        <taxon>Bacteria</taxon>
        <taxon>Pseudomonadati</taxon>
        <taxon>Pseudomonadota</taxon>
        <taxon>Alphaproteobacteria</taxon>
        <taxon>Rhodobacterales</taxon>
        <taxon>Paracoccaceae</taxon>
        <taxon>Fertoeibacter</taxon>
    </lineage>
</organism>
<dbReference type="Proteomes" id="UP000484076">
    <property type="component" value="Unassembled WGS sequence"/>
</dbReference>
<name>A0A8X8KMX8_9RHOB</name>
<dbReference type="AlphaFoldDB" id="A0A8X8KMX8"/>
<protein>
    <submittedName>
        <fullName evidence="1">Uncharacterized protein</fullName>
    </submittedName>
</protein>
<evidence type="ECO:0000313" key="1">
    <source>
        <dbReference type="EMBL" id="NUB43440.1"/>
    </source>
</evidence>
<keyword evidence="2" id="KW-1185">Reference proteome</keyword>
<accession>A0A8X8KMX8</accession>
<gene>
    <name evidence="1" type="ORF">GEU84_003515</name>
</gene>
<proteinExistence type="predicted"/>
<sequence>MAKTFRIIMDRIFIVMVAALIGLAALAGTAHADWRRGEFATMQACLAAIKAYNKSELQIFTDKPSQVSGRIVRTRESFLCTRKETGTKGTFFEGAFDDGE</sequence>
<reference evidence="1" key="1">
    <citation type="submission" date="2020-05" db="EMBL/GenBank/DDBJ databases">
        <title>Fertoebacter nigrum gen. nov., sp. nov., a new member of the family Rhodobacteraceae.</title>
        <authorList>
            <person name="Szuroczki S."/>
            <person name="Abbaszade G."/>
            <person name="Buni D."/>
            <person name="Schumann P."/>
            <person name="Toth E."/>
        </authorList>
    </citation>
    <scope>NUCLEOTIDE SEQUENCE</scope>
    <source>
        <strain evidence="1">RG-N-1a</strain>
    </source>
</reference>
<evidence type="ECO:0000313" key="2">
    <source>
        <dbReference type="Proteomes" id="UP000484076"/>
    </source>
</evidence>
<dbReference type="RefSeq" id="WP_152824472.1">
    <property type="nucleotide sequence ID" value="NZ_WHUT02000002.1"/>
</dbReference>
<dbReference type="EMBL" id="WHUT02000002">
    <property type="protein sequence ID" value="NUB43440.1"/>
    <property type="molecule type" value="Genomic_DNA"/>
</dbReference>
<comment type="caution">
    <text evidence="1">The sequence shown here is derived from an EMBL/GenBank/DDBJ whole genome shotgun (WGS) entry which is preliminary data.</text>
</comment>